<evidence type="ECO:0000256" key="1">
    <source>
        <dbReference type="SAM" id="MobiDB-lite"/>
    </source>
</evidence>
<feature type="region of interest" description="Disordered" evidence="1">
    <location>
        <begin position="46"/>
        <end position="76"/>
    </location>
</feature>
<gene>
    <name evidence="3" type="ORF">GCM10011273_35440</name>
</gene>
<evidence type="ECO:0000256" key="2">
    <source>
        <dbReference type="SAM" id="SignalP"/>
    </source>
</evidence>
<dbReference type="EMBL" id="BMZB01000009">
    <property type="protein sequence ID" value="GGZ45634.1"/>
    <property type="molecule type" value="Genomic_DNA"/>
</dbReference>
<feature type="compositionally biased region" description="Basic and acidic residues" evidence="1">
    <location>
        <begin position="49"/>
        <end position="76"/>
    </location>
</feature>
<dbReference type="AlphaFoldDB" id="A0A918QHB9"/>
<keyword evidence="4" id="KW-1185">Reference proteome</keyword>
<feature type="chain" id="PRO_5037771776" description="Peptidase propeptide and YPEB domain-containing protein" evidence="2">
    <location>
        <begin position="33"/>
        <end position="126"/>
    </location>
</feature>
<accession>A0A918QHB9</accession>
<protein>
    <recommendedName>
        <fullName evidence="5">Peptidase propeptide and YPEB domain-containing protein</fullName>
    </recommendedName>
</protein>
<dbReference type="Proteomes" id="UP000662572">
    <property type="component" value="Unassembled WGS sequence"/>
</dbReference>
<name>A0A918QHB9_9CAUL</name>
<evidence type="ECO:0000313" key="3">
    <source>
        <dbReference type="EMBL" id="GGZ45634.1"/>
    </source>
</evidence>
<evidence type="ECO:0000313" key="4">
    <source>
        <dbReference type="Proteomes" id="UP000662572"/>
    </source>
</evidence>
<keyword evidence="2" id="KW-0732">Signal</keyword>
<feature type="signal peptide" evidence="2">
    <location>
        <begin position="1"/>
        <end position="32"/>
    </location>
</feature>
<comment type="caution">
    <text evidence="3">The sequence shown here is derived from an EMBL/GenBank/DDBJ whole genome shotgun (WGS) entry which is preliminary data.</text>
</comment>
<reference evidence="3" key="2">
    <citation type="submission" date="2020-09" db="EMBL/GenBank/DDBJ databases">
        <authorList>
            <person name="Sun Q."/>
            <person name="Kim S."/>
        </authorList>
    </citation>
    <scope>NUCLEOTIDE SEQUENCE</scope>
    <source>
        <strain evidence="3">KCTC 32296</strain>
    </source>
</reference>
<evidence type="ECO:0008006" key="5">
    <source>
        <dbReference type="Google" id="ProtNLM"/>
    </source>
</evidence>
<proteinExistence type="predicted"/>
<reference evidence="3" key="1">
    <citation type="journal article" date="2014" name="Int. J. Syst. Evol. Microbiol.">
        <title>Complete genome sequence of Corynebacterium casei LMG S-19264T (=DSM 44701T), isolated from a smear-ripened cheese.</title>
        <authorList>
            <consortium name="US DOE Joint Genome Institute (JGI-PGF)"/>
            <person name="Walter F."/>
            <person name="Albersmeier A."/>
            <person name="Kalinowski J."/>
            <person name="Ruckert C."/>
        </authorList>
    </citation>
    <scope>NUCLEOTIDE SEQUENCE</scope>
    <source>
        <strain evidence="3">KCTC 32296</strain>
    </source>
</reference>
<organism evidence="3 4">
    <name type="scientific">Asticcacaulis endophyticus</name>
    <dbReference type="NCBI Taxonomy" id="1395890"/>
    <lineage>
        <taxon>Bacteria</taxon>
        <taxon>Pseudomonadati</taxon>
        <taxon>Pseudomonadota</taxon>
        <taxon>Alphaproteobacteria</taxon>
        <taxon>Caulobacterales</taxon>
        <taxon>Caulobacteraceae</taxon>
        <taxon>Asticcacaulis</taxon>
    </lineage>
</organism>
<sequence>MFGGINDAMKQAITIFCALLAMSLPSVGQAQALRLDVSVSAPMLLAQNSDRRDRDRPRDERRSDNKDNEPRRDDRLNRAIAIAQSRGRVLDAGPEKGAIFWVRVATERGRVDFLVDTNSGRIVGER</sequence>